<evidence type="ECO:0000313" key="2">
    <source>
        <dbReference type="EMBL" id="EDQ01175.1"/>
    </source>
</evidence>
<dbReference type="PANTHER" id="PTHR30298:SF0">
    <property type="entry name" value="PROTEIN YBFL-RELATED"/>
    <property type="match status" value="1"/>
</dbReference>
<evidence type="ECO:0000313" key="3">
    <source>
        <dbReference type="Proteomes" id="UP000005839"/>
    </source>
</evidence>
<proteinExistence type="predicted"/>
<name>A9D750_9GAMM</name>
<sequence>MLMTATFLKHFDSIADPRIERCKKHNLLEIILLAISAVMSGSEGWEGIENFGHLKLDWLLQHRPFKAGIPRHDTIARVICRLKADEKEIAKLIVKQKADYILALKGHHSGLQGELEAWWHKCQREGFTADNFDEHTTIDSGHGRIETRRCQQVLVNKSWLNNKYRKRPGKYNFNRFH</sequence>
<feature type="domain" description="H repeat-associated protein N-terminal" evidence="1">
    <location>
        <begin position="9"/>
        <end position="86"/>
    </location>
</feature>
<dbReference type="InterPro" id="IPR051698">
    <property type="entry name" value="Transposase_11-like"/>
</dbReference>
<protein>
    <submittedName>
        <fullName evidence="2">Putative transposase</fullName>
    </submittedName>
</protein>
<gene>
    <name evidence="2" type="ORF">KT99_20751</name>
</gene>
<dbReference type="STRING" id="314608.KT99_20751"/>
<accession>A9D750</accession>
<dbReference type="Proteomes" id="UP000005839">
    <property type="component" value="Unassembled WGS sequence"/>
</dbReference>
<keyword evidence="3" id="KW-1185">Reference proteome</keyword>
<dbReference type="AlphaFoldDB" id="A9D750"/>
<dbReference type="Pfam" id="PF13808">
    <property type="entry name" value="DDE_Tnp_1_assoc"/>
    <property type="match status" value="1"/>
</dbReference>
<organism evidence="2 3">
    <name type="scientific">Shewanella benthica KT99</name>
    <dbReference type="NCBI Taxonomy" id="314608"/>
    <lineage>
        <taxon>Bacteria</taxon>
        <taxon>Pseudomonadati</taxon>
        <taxon>Pseudomonadota</taxon>
        <taxon>Gammaproteobacteria</taxon>
        <taxon>Alteromonadales</taxon>
        <taxon>Shewanellaceae</taxon>
        <taxon>Shewanella</taxon>
    </lineage>
</organism>
<comment type="caution">
    <text evidence="2">The sequence shown here is derived from an EMBL/GenBank/DDBJ whole genome shotgun (WGS) entry which is preliminary data.</text>
</comment>
<evidence type="ECO:0000259" key="1">
    <source>
        <dbReference type="Pfam" id="PF13808"/>
    </source>
</evidence>
<dbReference type="EMBL" id="ABIC01000012">
    <property type="protein sequence ID" value="EDQ01175.1"/>
    <property type="molecule type" value="Genomic_DNA"/>
</dbReference>
<reference evidence="2 3" key="1">
    <citation type="submission" date="2007-10" db="EMBL/GenBank/DDBJ databases">
        <authorList>
            <person name="Yayanos A."/>
            <person name="Ferriera S."/>
            <person name="Johnson J."/>
            <person name="Kravitz S."/>
            <person name="Halpern A."/>
            <person name="Remington K."/>
            <person name="Beeson K."/>
            <person name="Tran B."/>
            <person name="Rogers Y.-H."/>
            <person name="Friedman R."/>
            <person name="Venter J.C."/>
        </authorList>
    </citation>
    <scope>NUCLEOTIDE SEQUENCE [LARGE SCALE GENOMIC DNA]</scope>
    <source>
        <strain evidence="2 3">KT99</strain>
    </source>
</reference>
<dbReference type="PANTHER" id="PTHR30298">
    <property type="entry name" value="H REPEAT-ASSOCIATED PREDICTED TRANSPOSASE"/>
    <property type="match status" value="1"/>
</dbReference>
<dbReference type="InterPro" id="IPR032806">
    <property type="entry name" value="YbfD_N"/>
</dbReference>